<name>A0ABY2UEQ9_9GAMM</name>
<dbReference type="EMBL" id="VANI01000016">
    <property type="protein sequence ID" value="TLM75637.1"/>
    <property type="molecule type" value="Genomic_DNA"/>
</dbReference>
<gene>
    <name evidence="1" type="ORF">FDY93_15170</name>
</gene>
<comment type="caution">
    <text evidence="1">The sequence shown here is derived from an EMBL/GenBank/DDBJ whole genome shotgun (WGS) entry which is preliminary data.</text>
</comment>
<dbReference type="RefSeq" id="WP_138236609.1">
    <property type="nucleotide sequence ID" value="NZ_CP185860.1"/>
</dbReference>
<organism evidence="1 2">
    <name type="scientific">Microbulbifer harenosus</name>
    <dbReference type="NCBI Taxonomy" id="2576840"/>
    <lineage>
        <taxon>Bacteria</taxon>
        <taxon>Pseudomonadati</taxon>
        <taxon>Pseudomonadota</taxon>
        <taxon>Gammaproteobacteria</taxon>
        <taxon>Cellvibrionales</taxon>
        <taxon>Microbulbiferaceae</taxon>
        <taxon>Microbulbifer</taxon>
    </lineage>
</organism>
<evidence type="ECO:0000313" key="1">
    <source>
        <dbReference type="EMBL" id="TLM75637.1"/>
    </source>
</evidence>
<dbReference type="Proteomes" id="UP000306791">
    <property type="component" value="Unassembled WGS sequence"/>
</dbReference>
<keyword evidence="2" id="KW-1185">Reference proteome</keyword>
<reference evidence="1 2" key="1">
    <citation type="submission" date="2019-05" db="EMBL/GenBank/DDBJ databases">
        <title>Microbulbifer harenosus sp. nov., an alginate-degrading bacterium isolated from coastal sand.</title>
        <authorList>
            <person name="Huang H."/>
            <person name="Mo K."/>
            <person name="Bao S."/>
        </authorList>
    </citation>
    <scope>NUCLEOTIDE SEQUENCE [LARGE SCALE GENOMIC DNA]</scope>
    <source>
        <strain evidence="1 2">HB161719</strain>
    </source>
</reference>
<protein>
    <submittedName>
        <fullName evidence="1">Uncharacterized protein</fullName>
    </submittedName>
</protein>
<evidence type="ECO:0000313" key="2">
    <source>
        <dbReference type="Proteomes" id="UP000306791"/>
    </source>
</evidence>
<proteinExistence type="predicted"/>
<sequence>MEAPLLDELEPLLELPLDEPPLELLPSLGGWVSTLEPGYSYSFSALQPQIKATTKEMTNHFLAGPVACLLFRII</sequence>
<accession>A0ABY2UEQ9</accession>